<name>A0ACC2MA96_PERAE</name>
<keyword evidence="2" id="KW-1185">Reference proteome</keyword>
<dbReference type="Proteomes" id="UP001234297">
    <property type="component" value="Chromosome 5"/>
</dbReference>
<reference evidence="1 2" key="1">
    <citation type="journal article" date="2022" name="Hortic Res">
        <title>A haplotype resolved chromosomal level avocado genome allows analysis of novel avocado genes.</title>
        <authorList>
            <person name="Nath O."/>
            <person name="Fletcher S.J."/>
            <person name="Hayward A."/>
            <person name="Shaw L.M."/>
            <person name="Masouleh A.K."/>
            <person name="Furtado A."/>
            <person name="Henry R.J."/>
            <person name="Mitter N."/>
        </authorList>
    </citation>
    <scope>NUCLEOTIDE SEQUENCE [LARGE SCALE GENOMIC DNA]</scope>
    <source>
        <strain evidence="2">cv. Hass</strain>
    </source>
</reference>
<organism evidence="1 2">
    <name type="scientific">Persea americana</name>
    <name type="common">Avocado</name>
    <dbReference type="NCBI Taxonomy" id="3435"/>
    <lineage>
        <taxon>Eukaryota</taxon>
        <taxon>Viridiplantae</taxon>
        <taxon>Streptophyta</taxon>
        <taxon>Embryophyta</taxon>
        <taxon>Tracheophyta</taxon>
        <taxon>Spermatophyta</taxon>
        <taxon>Magnoliopsida</taxon>
        <taxon>Magnoliidae</taxon>
        <taxon>Laurales</taxon>
        <taxon>Lauraceae</taxon>
        <taxon>Persea</taxon>
    </lineage>
</organism>
<gene>
    <name evidence="1" type="ORF">MRB53_018771</name>
</gene>
<proteinExistence type="predicted"/>
<dbReference type="EMBL" id="CM056813">
    <property type="protein sequence ID" value="KAJ8642077.1"/>
    <property type="molecule type" value="Genomic_DNA"/>
</dbReference>
<comment type="caution">
    <text evidence="1">The sequence shown here is derived from an EMBL/GenBank/DDBJ whole genome shotgun (WGS) entry which is preliminary data.</text>
</comment>
<evidence type="ECO:0000313" key="1">
    <source>
        <dbReference type="EMBL" id="KAJ8642077.1"/>
    </source>
</evidence>
<evidence type="ECO:0000313" key="2">
    <source>
        <dbReference type="Proteomes" id="UP001234297"/>
    </source>
</evidence>
<sequence length="130" mass="14561">MGGDGRRGIRVPPHQRADPAGDKQKREGDAGGKEGLDLSTAEGTPDPPQQRQVSTSVGGLLLSRRIEVVAACRRKEELRELRAAYENQLVVKDALERKKTEFNDLKEEMERALEKKEQERSSREEGCFSD</sequence>
<protein>
    <submittedName>
        <fullName evidence="1">Uncharacterized protein</fullName>
    </submittedName>
</protein>
<accession>A0ACC2MA96</accession>